<evidence type="ECO:0000313" key="2">
    <source>
        <dbReference type="EMBL" id="KJZ70943.1"/>
    </source>
</evidence>
<feature type="region of interest" description="Disordered" evidence="1">
    <location>
        <begin position="462"/>
        <end position="570"/>
    </location>
</feature>
<reference evidence="2 3" key="1">
    <citation type="journal article" date="2014" name="Genome Biol. Evol.">
        <title>Comparative genomics and transcriptomics analyses reveal divergent lifestyle features of nematode endoparasitic fungus Hirsutella minnesotensis.</title>
        <authorList>
            <person name="Lai Y."/>
            <person name="Liu K."/>
            <person name="Zhang X."/>
            <person name="Zhang X."/>
            <person name="Li K."/>
            <person name="Wang N."/>
            <person name="Shu C."/>
            <person name="Wu Y."/>
            <person name="Wang C."/>
            <person name="Bushley K.E."/>
            <person name="Xiang M."/>
            <person name="Liu X."/>
        </authorList>
    </citation>
    <scope>NUCLEOTIDE SEQUENCE [LARGE SCALE GENOMIC DNA]</scope>
    <source>
        <strain evidence="2 3">3608</strain>
    </source>
</reference>
<sequence length="570" mass="65979">MFPSPARTRLRAADIAAFDDEQLDQYLEQNRQPDGTRAVIVDDWENMPDDLLQRLRDRARQPSATGGTLPVSVDPDQLATRLLQASADQDSPRSRPRVVERSPTPPGRSNEDYETESYLDLIAEGGRPLYPISLIGLVSKDPEQYRDMLRPWLKCPDSKSPPNWTDIFLTQLVRWQDFRKWQLDNRKLPDKGDEYATFVEMKKRRYDRDGATYLLSELRVDPEALRPVWKMQLPLRELQRRTVRELRGEYSFLKYAEAVKRRLVQHNYTEPFRLLEDPTRQDTWTTWIEYLGFECWWHDRYIRLAESQVSKFNEAWQRLVDSGVLRPWETPESIRTDESSWARVREGEHAEKSMKSAKSAAERALRPTMKFMNDPTAPNLPKHARKKLVATALKTLNAAKTSLWRIRDRNERITDFIRETWDYVGAVRDAKRQKSLIQWVLEQVPLIKAEMDTKAATAATSCSVDEAASPSQKGGQVCGDGENGCSKRRKFDGPGRLSMHSSPQEARQRPKRKRCRDADGAERQSKRRKADSRTKKTHTTNPTSRPIRRSARIANTQSRCCTGPAFRVPP</sequence>
<feature type="compositionally biased region" description="Basic and acidic residues" evidence="1">
    <location>
        <begin position="90"/>
        <end position="100"/>
    </location>
</feature>
<evidence type="ECO:0000256" key="1">
    <source>
        <dbReference type="SAM" id="MobiDB-lite"/>
    </source>
</evidence>
<feature type="compositionally biased region" description="Basic residues" evidence="1">
    <location>
        <begin position="525"/>
        <end position="538"/>
    </location>
</feature>
<evidence type="ECO:0000313" key="3">
    <source>
        <dbReference type="Proteomes" id="UP000054481"/>
    </source>
</evidence>
<dbReference type="AlphaFoldDB" id="A0A0F7ZS89"/>
<name>A0A0F7ZS89_9HYPO</name>
<feature type="region of interest" description="Disordered" evidence="1">
    <location>
        <begin position="85"/>
        <end position="114"/>
    </location>
</feature>
<gene>
    <name evidence="2" type="ORF">HIM_09647</name>
</gene>
<proteinExistence type="predicted"/>
<dbReference type="OrthoDB" id="5419928at2759"/>
<dbReference type="Proteomes" id="UP000054481">
    <property type="component" value="Unassembled WGS sequence"/>
</dbReference>
<keyword evidence="3" id="KW-1185">Reference proteome</keyword>
<organism evidence="2 3">
    <name type="scientific">Hirsutella minnesotensis 3608</name>
    <dbReference type="NCBI Taxonomy" id="1043627"/>
    <lineage>
        <taxon>Eukaryota</taxon>
        <taxon>Fungi</taxon>
        <taxon>Dikarya</taxon>
        <taxon>Ascomycota</taxon>
        <taxon>Pezizomycotina</taxon>
        <taxon>Sordariomycetes</taxon>
        <taxon>Hypocreomycetidae</taxon>
        <taxon>Hypocreales</taxon>
        <taxon>Ophiocordycipitaceae</taxon>
        <taxon>Hirsutella</taxon>
    </lineage>
</organism>
<feature type="compositionally biased region" description="Polar residues" evidence="1">
    <location>
        <begin position="462"/>
        <end position="474"/>
    </location>
</feature>
<protein>
    <submittedName>
        <fullName evidence="2">Uncharacterized protein</fullName>
    </submittedName>
</protein>
<dbReference type="EMBL" id="KQ030598">
    <property type="protein sequence ID" value="KJZ70943.1"/>
    <property type="molecule type" value="Genomic_DNA"/>
</dbReference>
<accession>A0A0F7ZS89</accession>